<evidence type="ECO:0000256" key="3">
    <source>
        <dbReference type="ARBA" id="ARBA00022597"/>
    </source>
</evidence>
<keyword evidence="9" id="KW-1185">Reference proteome</keyword>
<evidence type="ECO:0000256" key="1">
    <source>
        <dbReference type="ARBA" id="ARBA00022448"/>
    </source>
</evidence>
<keyword evidence="4" id="KW-0808">Transferase</keyword>
<reference evidence="8" key="1">
    <citation type="submission" date="2021-01" db="EMBL/GenBank/DDBJ databases">
        <title>Genome public.</title>
        <authorList>
            <person name="Liu C."/>
            <person name="Sun Q."/>
        </authorList>
    </citation>
    <scope>NUCLEOTIDE SEQUENCE</scope>
    <source>
        <strain evidence="8">YIM B02565</strain>
    </source>
</reference>
<keyword evidence="2" id="KW-0597">Phosphoprotein</keyword>
<evidence type="ECO:0000256" key="2">
    <source>
        <dbReference type="ARBA" id="ARBA00022553"/>
    </source>
</evidence>
<dbReference type="PANTHER" id="PTHR34581:SF2">
    <property type="entry name" value="PTS SYSTEM N,N'-DIACETYLCHITOBIOSE-SPECIFIC EIIB COMPONENT"/>
    <property type="match status" value="1"/>
</dbReference>
<dbReference type="PANTHER" id="PTHR34581">
    <property type="entry name" value="PTS SYSTEM N,N'-DIACETYLCHITOBIOSE-SPECIFIC EIIB COMPONENT"/>
    <property type="match status" value="1"/>
</dbReference>
<keyword evidence="1" id="KW-0813">Transport</keyword>
<dbReference type="AlphaFoldDB" id="A0A937K3H2"/>
<organism evidence="8 9">
    <name type="scientific">Clostridium paridis</name>
    <dbReference type="NCBI Taxonomy" id="2803863"/>
    <lineage>
        <taxon>Bacteria</taxon>
        <taxon>Bacillati</taxon>
        <taxon>Bacillota</taxon>
        <taxon>Clostridia</taxon>
        <taxon>Eubacteriales</taxon>
        <taxon>Clostridiaceae</taxon>
        <taxon>Clostridium</taxon>
    </lineage>
</organism>
<dbReference type="InterPro" id="IPR013012">
    <property type="entry name" value="PTS_EIIB_3"/>
</dbReference>
<feature type="domain" description="PTS EIIB type-3" evidence="7">
    <location>
        <begin position="1"/>
        <end position="129"/>
    </location>
</feature>
<dbReference type="InterPro" id="IPR051819">
    <property type="entry name" value="PTS_sugar-specific_EIIB"/>
</dbReference>
<keyword evidence="5" id="KW-0598">Phosphotransferase system</keyword>
<dbReference type="RefSeq" id="WP_202765863.1">
    <property type="nucleotide sequence ID" value="NZ_JAESWA010000008.1"/>
</dbReference>
<name>A0A937K3H2_9CLOT</name>
<dbReference type="Proteomes" id="UP000623681">
    <property type="component" value="Unassembled WGS sequence"/>
</dbReference>
<keyword evidence="3" id="KW-0762">Sugar transport</keyword>
<dbReference type="GO" id="GO:0008982">
    <property type="term" value="F:protein-N(PI)-phosphohistidine-sugar phosphotransferase activity"/>
    <property type="evidence" value="ECO:0007669"/>
    <property type="project" value="InterPro"/>
</dbReference>
<dbReference type="EMBL" id="JAESWA010000008">
    <property type="protein sequence ID" value="MBL4930478.1"/>
    <property type="molecule type" value="Genomic_DNA"/>
</dbReference>
<dbReference type="PROSITE" id="PS51100">
    <property type="entry name" value="PTS_EIIB_TYPE_3"/>
    <property type="match status" value="1"/>
</dbReference>
<protein>
    <recommendedName>
        <fullName evidence="7">PTS EIIB type-3 domain-containing protein</fullName>
    </recommendedName>
</protein>
<evidence type="ECO:0000259" key="7">
    <source>
        <dbReference type="PROSITE" id="PS51100"/>
    </source>
</evidence>
<evidence type="ECO:0000256" key="4">
    <source>
        <dbReference type="ARBA" id="ARBA00022679"/>
    </source>
</evidence>
<sequence>MKVLLLVCSGEIIASMLADKVKSNGGLYGIKIATQSFSSIKNKKSIEDFNSYDLLIIWTNVNLDFIKLSKNISYFDGILLTPTIRYILNSIESVVKNTNTFCEFIDVRNMVTMDGEGILKQIIVMIENK</sequence>
<evidence type="ECO:0000313" key="9">
    <source>
        <dbReference type="Proteomes" id="UP000623681"/>
    </source>
</evidence>
<dbReference type="SUPFAM" id="SSF52794">
    <property type="entry name" value="PTS system IIB component-like"/>
    <property type="match status" value="1"/>
</dbReference>
<accession>A0A937K3H2</accession>
<dbReference type="Gene3D" id="3.40.50.2300">
    <property type="match status" value="1"/>
</dbReference>
<evidence type="ECO:0000256" key="6">
    <source>
        <dbReference type="PROSITE-ProRule" id="PRU00423"/>
    </source>
</evidence>
<gene>
    <name evidence="8" type="ORF">JK634_01460</name>
</gene>
<feature type="modified residue" description="Phosphocysteine; by EIIA" evidence="6">
    <location>
        <position position="8"/>
    </location>
</feature>
<comment type="caution">
    <text evidence="8">The sequence shown here is derived from an EMBL/GenBank/DDBJ whole genome shotgun (WGS) entry which is preliminary data.</text>
</comment>
<evidence type="ECO:0000313" key="8">
    <source>
        <dbReference type="EMBL" id="MBL4930478.1"/>
    </source>
</evidence>
<evidence type="ECO:0000256" key="5">
    <source>
        <dbReference type="ARBA" id="ARBA00022683"/>
    </source>
</evidence>
<proteinExistence type="predicted"/>
<dbReference type="GO" id="GO:0009401">
    <property type="term" value="P:phosphoenolpyruvate-dependent sugar phosphotransferase system"/>
    <property type="evidence" value="ECO:0007669"/>
    <property type="project" value="UniProtKB-KW"/>
</dbReference>
<dbReference type="InterPro" id="IPR036095">
    <property type="entry name" value="PTS_EIIB-like_sf"/>
</dbReference>